<feature type="non-terminal residue" evidence="1">
    <location>
        <position position="1"/>
    </location>
</feature>
<dbReference type="AlphaFoldDB" id="A0A9E7HV32"/>
<keyword evidence="2" id="KW-1185">Reference proteome</keyword>
<organism evidence="1 2">
    <name type="scientific">Musa troglodytarum</name>
    <name type="common">fe'i banana</name>
    <dbReference type="NCBI Taxonomy" id="320322"/>
    <lineage>
        <taxon>Eukaryota</taxon>
        <taxon>Viridiplantae</taxon>
        <taxon>Streptophyta</taxon>
        <taxon>Embryophyta</taxon>
        <taxon>Tracheophyta</taxon>
        <taxon>Spermatophyta</taxon>
        <taxon>Magnoliopsida</taxon>
        <taxon>Liliopsida</taxon>
        <taxon>Zingiberales</taxon>
        <taxon>Musaceae</taxon>
        <taxon>Musa</taxon>
    </lineage>
</organism>
<sequence>RRVALDPFDPESFSLALGTRNFVTEYGETYGYKRGGGGNYLVEVHLLNRLCFRS</sequence>
<reference evidence="1" key="1">
    <citation type="submission" date="2022-05" db="EMBL/GenBank/DDBJ databases">
        <title>The Musa troglodytarum L. genome provides insights into the mechanism of non-climacteric behaviour and enrichment of carotenoids.</title>
        <authorList>
            <person name="Wang J."/>
        </authorList>
    </citation>
    <scope>NUCLEOTIDE SEQUENCE</scope>
    <source>
        <tissue evidence="1">Leaf</tissue>
    </source>
</reference>
<name>A0A9E7HV32_9LILI</name>
<evidence type="ECO:0000313" key="2">
    <source>
        <dbReference type="Proteomes" id="UP001055439"/>
    </source>
</evidence>
<dbReference type="EMBL" id="CP097510">
    <property type="protein sequence ID" value="URE40934.1"/>
    <property type="molecule type" value="Genomic_DNA"/>
</dbReference>
<proteinExistence type="predicted"/>
<evidence type="ECO:0000313" key="1">
    <source>
        <dbReference type="EMBL" id="URE40934.1"/>
    </source>
</evidence>
<accession>A0A9E7HV32</accession>
<dbReference type="Proteomes" id="UP001055439">
    <property type="component" value="Chromosome 8"/>
</dbReference>
<gene>
    <name evidence="1" type="ORF">MUK42_35067</name>
</gene>
<protein>
    <submittedName>
        <fullName evidence="1">Uncharacterized protein</fullName>
    </submittedName>
</protein>